<proteinExistence type="predicted"/>
<organism evidence="3 4">
    <name type="scientific">Acinetobacter bereziniae</name>
    <name type="common">Acinetobacter genomosp. 10</name>
    <dbReference type="NCBI Taxonomy" id="106648"/>
    <lineage>
        <taxon>Bacteria</taxon>
        <taxon>Pseudomonadati</taxon>
        <taxon>Pseudomonadota</taxon>
        <taxon>Gammaproteobacteria</taxon>
        <taxon>Moraxellales</taxon>
        <taxon>Moraxellaceae</taxon>
        <taxon>Acinetobacter</taxon>
    </lineage>
</organism>
<feature type="compositionally biased region" description="Polar residues" evidence="2">
    <location>
        <begin position="323"/>
        <end position="333"/>
    </location>
</feature>
<feature type="compositionally biased region" description="Basic and acidic residues" evidence="2">
    <location>
        <begin position="310"/>
        <end position="322"/>
    </location>
</feature>
<evidence type="ECO:0000256" key="1">
    <source>
        <dbReference type="SAM" id="Coils"/>
    </source>
</evidence>
<gene>
    <name evidence="3" type="ORF">GAK29_01035</name>
</gene>
<name>A0A833U066_ACIBZ</name>
<evidence type="ECO:0000256" key="2">
    <source>
        <dbReference type="SAM" id="MobiDB-lite"/>
    </source>
</evidence>
<comment type="caution">
    <text evidence="3">The sequence shown here is derived from an EMBL/GenBank/DDBJ whole genome shotgun (WGS) entry which is preliminary data.</text>
</comment>
<protein>
    <submittedName>
        <fullName evidence="3">Uncharacterized protein</fullName>
    </submittedName>
</protein>
<dbReference type="AlphaFoldDB" id="A0A833U066"/>
<feature type="region of interest" description="Disordered" evidence="2">
    <location>
        <begin position="310"/>
        <end position="333"/>
    </location>
</feature>
<dbReference type="EMBL" id="WNDP01000017">
    <property type="protein sequence ID" value="KAF1026840.1"/>
    <property type="molecule type" value="Genomic_DNA"/>
</dbReference>
<evidence type="ECO:0000313" key="3">
    <source>
        <dbReference type="EMBL" id="KAF1026840.1"/>
    </source>
</evidence>
<dbReference type="Proteomes" id="UP000490535">
    <property type="component" value="Unassembled WGS sequence"/>
</dbReference>
<accession>A0A833U066</accession>
<feature type="coiled-coil region" evidence="1">
    <location>
        <begin position="26"/>
        <end position="64"/>
    </location>
</feature>
<reference evidence="4" key="1">
    <citation type="journal article" date="2020" name="MBio">
        <title>Horizontal gene transfer to a defensive symbiont with a reduced genome amongst a multipartite beetle microbiome.</title>
        <authorList>
            <person name="Waterworth S.C."/>
            <person name="Florez L.V."/>
            <person name="Rees E.R."/>
            <person name="Hertweck C."/>
            <person name="Kaltenpoth M."/>
            <person name="Kwan J.C."/>
        </authorList>
    </citation>
    <scope>NUCLEOTIDE SEQUENCE [LARGE SCALE GENOMIC DNA]</scope>
</reference>
<sequence length="333" mass="37854">MALPVVLVVIEIAGYAIAAYEIYRVASNTYEEVKNYQDSIKKAKEEMKKLMKNLGQEISDKIDKQKEKVLLTTLTTGDKQTESTKKATGRPQQKSAVIQGAIKQKIPFRQIISQICEKAEQLPMIQLRKQKGQKLKDVIPKSKVDVVAKLLKMTAEELAGANVDEYVIVRLKQLATNFMFEFMDELLKWKSPLKAEVCFGYDLKTRKYLTPQLAGTTRLKRSGSEINPFWPMPYKGKNTIGADIIIPEYRGEPLTLTNIFALVEIKFQGDRIDEKQFNNYNDLKNQCAQAKKASKITASEGFKLSLFRYPEDASPTEHKDSKSTTPSRTQKTR</sequence>
<evidence type="ECO:0000313" key="4">
    <source>
        <dbReference type="Proteomes" id="UP000490535"/>
    </source>
</evidence>
<keyword evidence="1" id="KW-0175">Coiled coil</keyword>